<evidence type="ECO:0000313" key="2">
    <source>
        <dbReference type="EMBL" id="KDQ54831.1"/>
    </source>
</evidence>
<accession>A0A067PWW9</accession>
<dbReference type="Proteomes" id="UP000027265">
    <property type="component" value="Unassembled WGS sequence"/>
</dbReference>
<keyword evidence="3" id="KW-1185">Reference proteome</keyword>
<dbReference type="EMBL" id="KL197727">
    <property type="protein sequence ID" value="KDQ54831.1"/>
    <property type="molecule type" value="Genomic_DNA"/>
</dbReference>
<reference evidence="3" key="1">
    <citation type="journal article" date="2014" name="Proc. Natl. Acad. Sci. U.S.A.">
        <title>Extensive sampling of basidiomycete genomes demonstrates inadequacy of the white-rot/brown-rot paradigm for wood decay fungi.</title>
        <authorList>
            <person name="Riley R."/>
            <person name="Salamov A.A."/>
            <person name="Brown D.W."/>
            <person name="Nagy L.G."/>
            <person name="Floudas D."/>
            <person name="Held B.W."/>
            <person name="Levasseur A."/>
            <person name="Lombard V."/>
            <person name="Morin E."/>
            <person name="Otillar R."/>
            <person name="Lindquist E.A."/>
            <person name="Sun H."/>
            <person name="LaButti K.M."/>
            <person name="Schmutz J."/>
            <person name="Jabbour D."/>
            <person name="Luo H."/>
            <person name="Baker S.E."/>
            <person name="Pisabarro A.G."/>
            <person name="Walton J.D."/>
            <person name="Blanchette R.A."/>
            <person name="Henrissat B."/>
            <person name="Martin F."/>
            <person name="Cullen D."/>
            <person name="Hibbett D.S."/>
            <person name="Grigoriev I.V."/>
        </authorList>
    </citation>
    <scope>NUCLEOTIDE SEQUENCE [LARGE SCALE GENOMIC DNA]</scope>
    <source>
        <strain evidence="3">MUCL 33604</strain>
    </source>
</reference>
<protein>
    <submittedName>
        <fullName evidence="2">Uncharacterized protein</fullName>
    </submittedName>
</protein>
<dbReference type="AlphaFoldDB" id="A0A067PWW9"/>
<feature type="compositionally biased region" description="Low complexity" evidence="1">
    <location>
        <begin position="19"/>
        <end position="36"/>
    </location>
</feature>
<sequence>MFSLRRLSFSSKRSRRDSTLSTSTSSSSQMTSDPSSVYAASLPPSYSSITLPISVSSSESSSIAELLEDDNMAWGRTAAPVKQKKRSRRT</sequence>
<name>A0A067PWW9_9AGAM</name>
<proteinExistence type="predicted"/>
<evidence type="ECO:0000313" key="3">
    <source>
        <dbReference type="Proteomes" id="UP000027265"/>
    </source>
</evidence>
<dbReference type="HOGENOM" id="CLU_2589715_0_0_1"/>
<gene>
    <name evidence="2" type="ORF">JAAARDRAFT_60293</name>
</gene>
<feature type="compositionally biased region" description="Low complexity" evidence="1">
    <location>
        <begin position="1"/>
        <end position="11"/>
    </location>
</feature>
<feature type="region of interest" description="Disordered" evidence="1">
    <location>
        <begin position="1"/>
        <end position="37"/>
    </location>
</feature>
<organism evidence="2 3">
    <name type="scientific">Jaapia argillacea MUCL 33604</name>
    <dbReference type="NCBI Taxonomy" id="933084"/>
    <lineage>
        <taxon>Eukaryota</taxon>
        <taxon>Fungi</taxon>
        <taxon>Dikarya</taxon>
        <taxon>Basidiomycota</taxon>
        <taxon>Agaricomycotina</taxon>
        <taxon>Agaricomycetes</taxon>
        <taxon>Agaricomycetidae</taxon>
        <taxon>Jaapiales</taxon>
        <taxon>Jaapiaceae</taxon>
        <taxon>Jaapia</taxon>
    </lineage>
</organism>
<dbReference type="InParanoid" id="A0A067PWW9"/>
<evidence type="ECO:0000256" key="1">
    <source>
        <dbReference type="SAM" id="MobiDB-lite"/>
    </source>
</evidence>